<accession>A0A8S1JZN8</accession>
<evidence type="ECO:0000256" key="1">
    <source>
        <dbReference type="SAM" id="Coils"/>
    </source>
</evidence>
<evidence type="ECO:0000313" key="2">
    <source>
        <dbReference type="EMBL" id="CAD8046210.1"/>
    </source>
</evidence>
<keyword evidence="1" id="KW-0175">Coiled coil</keyword>
<dbReference type="EMBL" id="CAJJDM010000007">
    <property type="protein sequence ID" value="CAD8046210.1"/>
    <property type="molecule type" value="Genomic_DNA"/>
</dbReference>
<organism evidence="2 3">
    <name type="scientific">Paramecium primaurelia</name>
    <dbReference type="NCBI Taxonomy" id="5886"/>
    <lineage>
        <taxon>Eukaryota</taxon>
        <taxon>Sar</taxon>
        <taxon>Alveolata</taxon>
        <taxon>Ciliophora</taxon>
        <taxon>Intramacronucleata</taxon>
        <taxon>Oligohymenophorea</taxon>
        <taxon>Peniculida</taxon>
        <taxon>Parameciidae</taxon>
        <taxon>Paramecium</taxon>
    </lineage>
</organism>
<evidence type="ECO:0000313" key="3">
    <source>
        <dbReference type="Proteomes" id="UP000688137"/>
    </source>
</evidence>
<dbReference type="Proteomes" id="UP000688137">
    <property type="component" value="Unassembled WGS sequence"/>
</dbReference>
<protein>
    <submittedName>
        <fullName evidence="2">Uncharacterized protein</fullName>
    </submittedName>
</protein>
<keyword evidence="3" id="KW-1185">Reference proteome</keyword>
<name>A0A8S1JZN8_PARPR</name>
<dbReference type="AlphaFoldDB" id="A0A8S1JZN8"/>
<dbReference type="OMA" id="LIMENQF"/>
<comment type="caution">
    <text evidence="2">The sequence shown here is derived from an EMBL/GenBank/DDBJ whole genome shotgun (WGS) entry which is preliminary data.</text>
</comment>
<proteinExistence type="predicted"/>
<sequence length="157" mass="18769">MNEQEQLKQQLKDFEEKCIYQDTQIARLMNDNKDTYQANQQLTQQILSLDNIVNQLIMENQFLRNENDQIKQNSYKAQSNFYSTYSDQEFFEPNQEISDMISQKQKKLKELKLIQQKEESKPNQSNKIVQNLLDEVIQDKIMNLQMDITALQQLLQQ</sequence>
<gene>
    <name evidence="2" type="ORF">PPRIM_AZ9-3.1.T0100238</name>
</gene>
<reference evidence="2" key="1">
    <citation type="submission" date="2021-01" db="EMBL/GenBank/DDBJ databases">
        <authorList>
            <consortium name="Genoscope - CEA"/>
            <person name="William W."/>
        </authorList>
    </citation>
    <scope>NUCLEOTIDE SEQUENCE</scope>
</reference>
<feature type="coiled-coil region" evidence="1">
    <location>
        <begin position="25"/>
        <end position="121"/>
    </location>
</feature>